<gene>
    <name evidence="1" type="ORF">L596_003837</name>
</gene>
<comment type="caution">
    <text evidence="1">The sequence shown here is derived from an EMBL/GenBank/DDBJ whole genome shotgun (WGS) entry which is preliminary data.</text>
</comment>
<dbReference type="EMBL" id="CM016762">
    <property type="protein sequence ID" value="TMS36745.1"/>
    <property type="molecule type" value="Genomic_DNA"/>
</dbReference>
<name>A0A4U8UVF8_STECR</name>
<accession>A0A4U8UVF8</accession>
<proteinExistence type="predicted"/>
<dbReference type="AlphaFoldDB" id="A0A4U8UVF8"/>
<dbReference type="Proteomes" id="UP000298663">
    <property type="component" value="Chromosome X"/>
</dbReference>
<evidence type="ECO:0000313" key="2">
    <source>
        <dbReference type="Proteomes" id="UP000298663"/>
    </source>
</evidence>
<reference evidence="1 2" key="2">
    <citation type="journal article" date="2019" name="G3 (Bethesda)">
        <title>Hybrid Assembly of the Genome of the Entomopathogenic Nematode Steinernema carpocapsae Identifies the X-Chromosome.</title>
        <authorList>
            <person name="Serra L."/>
            <person name="Macchietto M."/>
            <person name="Macias-Munoz A."/>
            <person name="McGill C.J."/>
            <person name="Rodriguez I.M."/>
            <person name="Rodriguez B."/>
            <person name="Murad R."/>
            <person name="Mortazavi A."/>
        </authorList>
    </citation>
    <scope>NUCLEOTIDE SEQUENCE [LARGE SCALE GENOMIC DNA]</scope>
    <source>
        <strain evidence="1 2">ALL</strain>
    </source>
</reference>
<reference evidence="1 2" key="1">
    <citation type="journal article" date="2015" name="Genome Biol.">
        <title>Comparative genomics of Steinernema reveals deeply conserved gene regulatory networks.</title>
        <authorList>
            <person name="Dillman A.R."/>
            <person name="Macchietto M."/>
            <person name="Porter C.F."/>
            <person name="Rogers A."/>
            <person name="Williams B."/>
            <person name="Antoshechkin I."/>
            <person name="Lee M.M."/>
            <person name="Goodwin Z."/>
            <person name="Lu X."/>
            <person name="Lewis E.E."/>
            <person name="Goodrich-Blair H."/>
            <person name="Stock S.P."/>
            <person name="Adams B.J."/>
            <person name="Sternberg P.W."/>
            <person name="Mortazavi A."/>
        </authorList>
    </citation>
    <scope>NUCLEOTIDE SEQUENCE [LARGE SCALE GENOMIC DNA]</scope>
    <source>
        <strain evidence="1 2">ALL</strain>
    </source>
</reference>
<evidence type="ECO:0000313" key="1">
    <source>
        <dbReference type="EMBL" id="TMS36745.1"/>
    </source>
</evidence>
<sequence>MGERARYPIPNVHADSALGLGRFSINYYFFNRTADKNEQLIMLLTPESRLLEINFPGERTPSSFESLRTLIDYKNFTFPMIKEHLRASLMKFLPCGVP</sequence>
<protein>
    <submittedName>
        <fullName evidence="1">Uncharacterized protein</fullName>
    </submittedName>
</protein>
<organism evidence="1 2">
    <name type="scientific">Steinernema carpocapsae</name>
    <name type="common">Entomopathogenic nematode</name>
    <dbReference type="NCBI Taxonomy" id="34508"/>
    <lineage>
        <taxon>Eukaryota</taxon>
        <taxon>Metazoa</taxon>
        <taxon>Ecdysozoa</taxon>
        <taxon>Nematoda</taxon>
        <taxon>Chromadorea</taxon>
        <taxon>Rhabditida</taxon>
        <taxon>Tylenchina</taxon>
        <taxon>Panagrolaimomorpha</taxon>
        <taxon>Strongyloidoidea</taxon>
        <taxon>Steinernematidae</taxon>
        <taxon>Steinernema</taxon>
    </lineage>
</organism>
<keyword evidence="2" id="KW-1185">Reference proteome</keyword>
<dbReference type="EMBL" id="AZBU02000001">
    <property type="protein sequence ID" value="TMS36745.1"/>
    <property type="molecule type" value="Genomic_DNA"/>
</dbReference>